<dbReference type="GeneID" id="113594389"/>
<feature type="region of interest" description="Disordered" evidence="1">
    <location>
        <begin position="172"/>
        <end position="210"/>
    </location>
</feature>
<keyword evidence="2" id="KW-1185">Reference proteome</keyword>
<name>A0ABM3PY62_ACIJB</name>
<proteinExistence type="predicted"/>
<protein>
    <submittedName>
        <fullName evidence="3">Uncharacterized protein LOC113594389 isoform X1</fullName>
    </submittedName>
</protein>
<evidence type="ECO:0000313" key="3">
    <source>
        <dbReference type="RefSeq" id="XP_053076606.1"/>
    </source>
</evidence>
<evidence type="ECO:0000313" key="2">
    <source>
        <dbReference type="Proteomes" id="UP001652583"/>
    </source>
</evidence>
<organism evidence="2 3">
    <name type="scientific">Acinonyx jubatus</name>
    <name type="common">Cheetah</name>
    <dbReference type="NCBI Taxonomy" id="32536"/>
    <lineage>
        <taxon>Eukaryota</taxon>
        <taxon>Metazoa</taxon>
        <taxon>Chordata</taxon>
        <taxon>Craniata</taxon>
        <taxon>Vertebrata</taxon>
        <taxon>Euteleostomi</taxon>
        <taxon>Mammalia</taxon>
        <taxon>Eutheria</taxon>
        <taxon>Laurasiatheria</taxon>
        <taxon>Carnivora</taxon>
        <taxon>Feliformia</taxon>
        <taxon>Felidae</taxon>
        <taxon>Felinae</taxon>
        <taxon>Acinonyx</taxon>
    </lineage>
</organism>
<evidence type="ECO:0000256" key="1">
    <source>
        <dbReference type="SAM" id="MobiDB-lite"/>
    </source>
</evidence>
<sequence>MSRASGIFFPETQGGLISGNLSSSQSWEKNHVITSTHASRHLTKFSSRLMLAINHKPQVLVPRSSFDGGGIYSKDVSPVNTRPATELGPVSKKPLFQSSLMVVTEGHLPPEREPGGPVQPQHWLLFRRDQPATMSLSDLISKRLHNLSVPTVMATFWKPRGDTQRSYSYQAAETGFAPRGHPKPALTPPTQLSEKSHEGSDGTPVWLPSL</sequence>
<dbReference type="Proteomes" id="UP001652583">
    <property type="component" value="Chromosome C2"/>
</dbReference>
<gene>
    <name evidence="3" type="primary">LOC113594389</name>
</gene>
<accession>A0ABM3PY62</accession>
<dbReference type="RefSeq" id="XP_053076606.1">
    <property type="nucleotide sequence ID" value="XM_053220631.1"/>
</dbReference>
<reference evidence="3" key="1">
    <citation type="submission" date="2025-08" db="UniProtKB">
        <authorList>
            <consortium name="RefSeq"/>
        </authorList>
    </citation>
    <scope>IDENTIFICATION</scope>
    <source>
        <tissue evidence="3">Blood</tissue>
    </source>
</reference>